<organism evidence="1 2">
    <name type="scientific">Thermococcus celericrescens</name>
    <dbReference type="NCBI Taxonomy" id="227598"/>
    <lineage>
        <taxon>Archaea</taxon>
        <taxon>Methanobacteriati</taxon>
        <taxon>Methanobacteriota</taxon>
        <taxon>Thermococci</taxon>
        <taxon>Thermococcales</taxon>
        <taxon>Thermococcaceae</taxon>
        <taxon>Thermococcus</taxon>
    </lineage>
</organism>
<dbReference type="RefSeq" id="WP_058938840.1">
    <property type="nucleotide sequence ID" value="NZ_LLYW01000022.1"/>
</dbReference>
<protein>
    <submittedName>
        <fullName evidence="1">Uncharacterized protein</fullName>
    </submittedName>
</protein>
<dbReference type="Proteomes" id="UP000053462">
    <property type="component" value="Unassembled WGS sequence"/>
</dbReference>
<keyword evidence="2" id="KW-1185">Reference proteome</keyword>
<proteinExistence type="predicted"/>
<name>A0A117IT96_9EURY</name>
<sequence>MKRAFAGFFILSLFFVSYAGAFTPPPWFKNGTYVTYAAFPNEKTRRNFNTFFYIPALLPRENWNSLSTAAKNGGEECRGLREKLENYSNSIWDIVQYNGSVFITFNLTDVTNSSAVVLVTLTLENATPSPGCWVDSLTFRGKLFLNITDGYYYLNGSKLGRPSFFILPYSLPERRSLLYKASILRRYGFTIVGDLKVNNITFTQDKLVHTFVRTFYPPLVKIRSNWLPILYQKKGYLSSSIGFESLYDLNTGIAINIDSPYPELYVAGIMFVAPFNYCSAEMNDKIDFSREYWPYGFVLYDTNIKFPEERTGKAPDTPLKYYLVFGLIILTASLLRRWKR</sequence>
<dbReference type="STRING" id="227598.APY94_06395"/>
<dbReference type="OrthoDB" id="100671at2157"/>
<comment type="caution">
    <text evidence="1">The sequence shown here is derived from an EMBL/GenBank/DDBJ whole genome shotgun (WGS) entry which is preliminary data.</text>
</comment>
<evidence type="ECO:0000313" key="2">
    <source>
        <dbReference type="Proteomes" id="UP000053462"/>
    </source>
</evidence>
<dbReference type="AlphaFoldDB" id="A0A117IT96"/>
<dbReference type="EMBL" id="LLYW01000022">
    <property type="protein sequence ID" value="KUH33279.1"/>
    <property type="molecule type" value="Genomic_DNA"/>
</dbReference>
<accession>A0A117IT96</accession>
<gene>
    <name evidence="1" type="ORF">APY94_06395</name>
</gene>
<reference evidence="1 2" key="1">
    <citation type="submission" date="2015-10" db="EMBL/GenBank/DDBJ databases">
        <title>Draft genome sequence of Thermococcus celericrescens strain DSM 17994.</title>
        <authorList>
            <person name="Hong S.-J."/>
            <person name="Park C.-E."/>
            <person name="Shin J.-H."/>
        </authorList>
    </citation>
    <scope>NUCLEOTIDE SEQUENCE [LARGE SCALE GENOMIC DNA]</scope>
    <source>
        <strain evidence="1 2">DSM 17994</strain>
    </source>
</reference>
<evidence type="ECO:0000313" key="1">
    <source>
        <dbReference type="EMBL" id="KUH33279.1"/>
    </source>
</evidence>